<dbReference type="Proteomes" id="UP001362899">
    <property type="component" value="Unassembled WGS sequence"/>
</dbReference>
<keyword evidence="5 6" id="KW-0143">Chaperone</keyword>
<organism evidence="7 8">
    <name type="scientific">Starmerella bacillaris</name>
    <name type="common">Yeast</name>
    <name type="synonym">Candida zemplinina</name>
    <dbReference type="NCBI Taxonomy" id="1247836"/>
    <lineage>
        <taxon>Eukaryota</taxon>
        <taxon>Fungi</taxon>
        <taxon>Dikarya</taxon>
        <taxon>Ascomycota</taxon>
        <taxon>Saccharomycotina</taxon>
        <taxon>Dipodascomycetes</taxon>
        <taxon>Dipodascales</taxon>
        <taxon>Trichomonascaceae</taxon>
        <taxon>Starmerella</taxon>
    </lineage>
</organism>
<name>A0AAV5RCA9_STABA</name>
<evidence type="ECO:0000256" key="2">
    <source>
        <dbReference type="ARBA" id="ARBA00006020"/>
    </source>
</evidence>
<evidence type="ECO:0000256" key="1">
    <source>
        <dbReference type="ARBA" id="ARBA00004305"/>
    </source>
</evidence>
<reference evidence="7 8" key="1">
    <citation type="journal article" date="2023" name="Elife">
        <title>Identification of key yeast species and microbe-microbe interactions impacting larval growth of Drosophila in the wild.</title>
        <authorList>
            <person name="Mure A."/>
            <person name="Sugiura Y."/>
            <person name="Maeda R."/>
            <person name="Honda K."/>
            <person name="Sakurai N."/>
            <person name="Takahashi Y."/>
            <person name="Watada M."/>
            <person name="Katoh T."/>
            <person name="Gotoh A."/>
            <person name="Gotoh Y."/>
            <person name="Taniguchi I."/>
            <person name="Nakamura K."/>
            <person name="Hayashi T."/>
            <person name="Katayama T."/>
            <person name="Uemura T."/>
            <person name="Hattori Y."/>
        </authorList>
    </citation>
    <scope>NUCLEOTIDE SEQUENCE [LARGE SCALE GENOMIC DNA]</scope>
    <source>
        <strain evidence="7 8">SB-73</strain>
    </source>
</reference>
<gene>
    <name evidence="7" type="ORF">DASB73_001380</name>
</gene>
<comment type="subcellular location">
    <subcellularLocation>
        <location evidence="1 6">Mitochondrion matrix</location>
    </subcellularLocation>
</comment>
<dbReference type="Pfam" id="PF13233">
    <property type="entry name" value="Complex1_LYR_2"/>
    <property type="match status" value="1"/>
</dbReference>
<keyword evidence="8" id="KW-1185">Reference proteome</keyword>
<comment type="caution">
    <text evidence="7">The sequence shown here is derived from an EMBL/GenBank/DDBJ whole genome shotgun (WGS) entry which is preliminary data.</text>
</comment>
<evidence type="ECO:0000256" key="4">
    <source>
        <dbReference type="ARBA" id="ARBA00023128"/>
    </source>
</evidence>
<proteinExistence type="inferred from homology"/>
<comment type="function">
    <text evidence="6">Plays an essential role in the assembly of succinate dehydrogenase (SDH), an enzyme complex (also referred to as respiratory complex II) that is a component of both the tricarboxylic acid (TCA) cycle and the mitochondrial electron transport chain, and which couples the oxidation of succinate to fumarate with the reduction of ubiquinone (coenzyme Q) to ubiquinol. Promotes maturation of the iron-sulfur protein subunit of the SDH catalytic dimer, protecting it from the deleterious effects of oxidants. May act together with SDHAF1.</text>
</comment>
<dbReference type="PANTHER" id="PTHR13137">
    <property type="entry name" value="DC11 ACN9 HOMOLOG"/>
    <property type="match status" value="1"/>
</dbReference>
<dbReference type="InterPro" id="IPR008381">
    <property type="entry name" value="SDHAF3/Sdh7"/>
</dbReference>
<dbReference type="EMBL" id="BTGC01000001">
    <property type="protein sequence ID" value="GMM49180.1"/>
    <property type="molecule type" value="Genomic_DNA"/>
</dbReference>
<evidence type="ECO:0000313" key="7">
    <source>
        <dbReference type="EMBL" id="GMM49180.1"/>
    </source>
</evidence>
<dbReference type="GO" id="GO:0006105">
    <property type="term" value="P:succinate metabolic process"/>
    <property type="evidence" value="ECO:0007669"/>
    <property type="project" value="TreeGrafter"/>
</dbReference>
<dbReference type="CDD" id="cd20270">
    <property type="entry name" value="Complex1_LYR_SDHAF3_LYRM10"/>
    <property type="match status" value="1"/>
</dbReference>
<comment type="similarity">
    <text evidence="2 6">Belongs to the complex I LYR family. SDHAF3 subfamily.</text>
</comment>
<dbReference type="AlphaFoldDB" id="A0AAV5RCA9"/>
<evidence type="ECO:0000256" key="6">
    <source>
        <dbReference type="RuleBase" id="RU368039"/>
    </source>
</evidence>
<evidence type="ECO:0000256" key="5">
    <source>
        <dbReference type="ARBA" id="ARBA00023186"/>
    </source>
</evidence>
<keyword evidence="3" id="KW-0809">Transit peptide</keyword>
<evidence type="ECO:0000256" key="3">
    <source>
        <dbReference type="ARBA" id="ARBA00022946"/>
    </source>
</evidence>
<evidence type="ECO:0000313" key="8">
    <source>
        <dbReference type="Proteomes" id="UP001362899"/>
    </source>
</evidence>
<sequence>MRIGRSLSALSQFRNGGIRNFSAGDKPDIIKPLSLYRKIVRAHRALPSDMRTLGSLYARSEFKQHKDVTNAYQVVAFLTEWQKYLDNMVSNQWQNVQALDSSQIDRLPDDKVGQLHELMQAAREVRK</sequence>
<dbReference type="GO" id="GO:0005758">
    <property type="term" value="C:mitochondrial intermembrane space"/>
    <property type="evidence" value="ECO:0007669"/>
    <property type="project" value="TreeGrafter"/>
</dbReference>
<dbReference type="GO" id="GO:0034553">
    <property type="term" value="P:mitochondrial respiratory chain complex II assembly"/>
    <property type="evidence" value="ECO:0007669"/>
    <property type="project" value="UniProtKB-UniRule"/>
</dbReference>
<protein>
    <recommendedName>
        <fullName evidence="6">Succinate dehydrogenase assembly factor 3</fullName>
        <shortName evidence="6">SDH assembly factor 3</shortName>
        <shortName evidence="6">SDHAF3</shortName>
    </recommendedName>
</protein>
<comment type="subunit">
    <text evidence="6">Interacts with the iron-sulfur protein subunit within the SDH catalytic dimer.</text>
</comment>
<dbReference type="PANTHER" id="PTHR13137:SF6">
    <property type="entry name" value="SUCCINATE DEHYDROGENASE ASSEMBLY FACTOR 3, MITOCHONDRIAL"/>
    <property type="match status" value="1"/>
</dbReference>
<accession>A0AAV5RCA9</accession>
<dbReference type="GO" id="GO:0005759">
    <property type="term" value="C:mitochondrial matrix"/>
    <property type="evidence" value="ECO:0007669"/>
    <property type="project" value="UniProtKB-SubCell"/>
</dbReference>
<keyword evidence="4 6" id="KW-0496">Mitochondrion</keyword>